<protein>
    <recommendedName>
        <fullName evidence="2">Inositol polyphosphate-related phosphatase domain-containing protein</fullName>
    </recommendedName>
</protein>
<dbReference type="InterPro" id="IPR000300">
    <property type="entry name" value="IPPc"/>
</dbReference>
<dbReference type="InterPro" id="IPR036691">
    <property type="entry name" value="Endo/exonu/phosph_ase_sf"/>
</dbReference>
<dbReference type="SUPFAM" id="SSF56219">
    <property type="entry name" value="DNase I-like"/>
    <property type="match status" value="1"/>
</dbReference>
<comment type="caution">
    <text evidence="3">The sequence shown here is derived from an EMBL/GenBank/DDBJ whole genome shotgun (WGS) entry which is preliminary data.</text>
</comment>
<dbReference type="GO" id="GO:0004439">
    <property type="term" value="F:phosphatidylinositol-4,5-bisphosphate 5-phosphatase activity"/>
    <property type="evidence" value="ECO:0007669"/>
    <property type="project" value="TreeGrafter"/>
</dbReference>
<feature type="compositionally biased region" description="Low complexity" evidence="1">
    <location>
        <begin position="50"/>
        <end position="77"/>
    </location>
</feature>
<dbReference type="Pfam" id="PF22669">
    <property type="entry name" value="Exo_endo_phos2"/>
    <property type="match status" value="2"/>
</dbReference>
<evidence type="ECO:0000313" key="4">
    <source>
        <dbReference type="Proteomes" id="UP000265618"/>
    </source>
</evidence>
<dbReference type="OrthoDB" id="2248459at2759"/>
<feature type="compositionally biased region" description="Polar residues" evidence="1">
    <location>
        <begin position="36"/>
        <end position="49"/>
    </location>
</feature>
<accession>A0A9K3GJW2</accession>
<proteinExistence type="predicted"/>
<feature type="compositionally biased region" description="Basic and acidic residues" evidence="1">
    <location>
        <begin position="403"/>
        <end position="420"/>
    </location>
</feature>
<evidence type="ECO:0000259" key="2">
    <source>
        <dbReference type="SMART" id="SM00128"/>
    </source>
</evidence>
<feature type="compositionally biased region" description="Basic and acidic residues" evidence="1">
    <location>
        <begin position="374"/>
        <end position="387"/>
    </location>
</feature>
<dbReference type="PANTHER" id="PTHR11200:SF275">
    <property type="entry name" value="LD06095P"/>
    <property type="match status" value="1"/>
</dbReference>
<dbReference type="SMART" id="SM00128">
    <property type="entry name" value="IPPc"/>
    <property type="match status" value="1"/>
</dbReference>
<organism evidence="3 4">
    <name type="scientific">Kipferlia bialata</name>
    <dbReference type="NCBI Taxonomy" id="797122"/>
    <lineage>
        <taxon>Eukaryota</taxon>
        <taxon>Metamonada</taxon>
        <taxon>Carpediemonas-like organisms</taxon>
        <taxon>Kipferlia</taxon>
    </lineage>
</organism>
<dbReference type="Proteomes" id="UP000265618">
    <property type="component" value="Unassembled WGS sequence"/>
</dbReference>
<reference evidence="3 4" key="1">
    <citation type="journal article" date="2018" name="PLoS ONE">
        <title>The draft genome of Kipferlia bialata reveals reductive genome evolution in fornicate parasites.</title>
        <authorList>
            <person name="Tanifuji G."/>
            <person name="Takabayashi S."/>
            <person name="Kume K."/>
            <person name="Takagi M."/>
            <person name="Nakayama T."/>
            <person name="Kamikawa R."/>
            <person name="Inagaki Y."/>
            <person name="Hashimoto T."/>
        </authorList>
    </citation>
    <scope>NUCLEOTIDE SEQUENCE [LARGE SCALE GENOMIC DNA]</scope>
    <source>
        <strain evidence="3">NY0173</strain>
    </source>
</reference>
<keyword evidence="4" id="KW-1185">Reference proteome</keyword>
<evidence type="ECO:0000256" key="1">
    <source>
        <dbReference type="SAM" id="MobiDB-lite"/>
    </source>
</evidence>
<dbReference type="EMBL" id="BDIP01001681">
    <property type="protein sequence ID" value="GIQ84926.1"/>
    <property type="molecule type" value="Genomic_DNA"/>
</dbReference>
<evidence type="ECO:0000313" key="3">
    <source>
        <dbReference type="EMBL" id="GIQ84926.1"/>
    </source>
</evidence>
<name>A0A9K3GJW2_9EUKA</name>
<feature type="compositionally biased region" description="Basic and acidic residues" evidence="1">
    <location>
        <begin position="545"/>
        <end position="557"/>
    </location>
</feature>
<feature type="region of interest" description="Disordered" evidence="1">
    <location>
        <begin position="1"/>
        <end position="97"/>
    </location>
</feature>
<feature type="non-terminal residue" evidence="3">
    <location>
        <position position="1"/>
    </location>
</feature>
<sequence>ASFVVDDGESRDRGRDREREARPQSQLGVIAEVSDSRLSSTLPSPELNRSPSLPSMPSSASAASTPSQAFSATSPASIGRKGKARGKGLPLQAPLSGAPVPPDTVTVLAVTWNMGNRRPKSQAAIEGLLQAENVDWRECSLISIALQESGFTKDAWHKRIHSVLSPTHVKCAIGHVTGGGVVLSVYAKLSVAPYITCVQHRSLTAGPAGLPNKGSTSVSLCVCGTSFAFVGCHLPAHQAKVYERTKTLALVFYHTGLAECPHQSHGHMDRPLQHRFDRVFLQGDLNFRVDGTRPSVDSLLACQPPMLGALLANDQLLKALKAVSSQRHHTISPFPLSPQGMYTSAQPKRPKGDTDSDTTYSRRGANGRISSPPGRREGERGGERERVSSPAEVNSSLVKRGAKQGERGRERGRSKDDPHRLPSLPHYPYTDTDTLGDTPITPRLRPAATSVLSCLKEAPITFLPTYKLERHSDLYDRSDKQRIPGWTDRILYTYREHSKGIPQLRHGTPTPSPALPRRRRPNLIAYRCPVCRNRVAIDSLERLPPRLDESDRTDGSDSTRCVTPRDNCDKTQAESGVVSMEGEDTTTPIVPVVYTSQTSIRYSDHRPVMGLYRVTLLPWGIHTPLVPPCCAQHAWEGMPQATVVGDNPFHKNFFCC</sequence>
<feature type="domain" description="Inositol polyphosphate-related phosphatase" evidence="2">
    <location>
        <begin position="103"/>
        <end position="534"/>
    </location>
</feature>
<dbReference type="InterPro" id="IPR046985">
    <property type="entry name" value="IP5"/>
</dbReference>
<feature type="region of interest" description="Disordered" evidence="1">
    <location>
        <begin position="329"/>
        <end position="442"/>
    </location>
</feature>
<feature type="region of interest" description="Disordered" evidence="1">
    <location>
        <begin position="545"/>
        <end position="582"/>
    </location>
</feature>
<gene>
    <name evidence="3" type="ORF">KIPB_006510</name>
</gene>
<dbReference type="Gene3D" id="3.60.10.10">
    <property type="entry name" value="Endonuclease/exonuclease/phosphatase"/>
    <property type="match status" value="1"/>
</dbReference>
<dbReference type="AlphaFoldDB" id="A0A9K3GJW2"/>
<dbReference type="GO" id="GO:0046856">
    <property type="term" value="P:phosphatidylinositol dephosphorylation"/>
    <property type="evidence" value="ECO:0007669"/>
    <property type="project" value="InterPro"/>
</dbReference>
<feature type="compositionally biased region" description="Basic and acidic residues" evidence="1">
    <location>
        <begin position="8"/>
        <end position="22"/>
    </location>
</feature>
<dbReference type="PANTHER" id="PTHR11200">
    <property type="entry name" value="INOSITOL 5-PHOSPHATASE"/>
    <property type="match status" value="1"/>
</dbReference>